<dbReference type="GO" id="GO:0004252">
    <property type="term" value="F:serine-type endopeptidase activity"/>
    <property type="evidence" value="ECO:0007669"/>
    <property type="project" value="TreeGrafter"/>
</dbReference>
<dbReference type="Gene3D" id="2.120.10.30">
    <property type="entry name" value="TolB, C-terminal domain"/>
    <property type="match status" value="1"/>
</dbReference>
<protein>
    <submittedName>
        <fullName evidence="3">Dipeptidyl aminopeptidase/acylaminoacyl peptidase</fullName>
    </submittedName>
</protein>
<keyword evidence="3" id="KW-0031">Aminopeptidase</keyword>
<dbReference type="RefSeq" id="WP_073210634.1">
    <property type="nucleotide sequence ID" value="NZ_FRCL01000014.1"/>
</dbReference>
<sequence length="884" mass="100268">MKIKDKKYLKFVHSSISMFILGLASCSVTGQELPKKQLFPKDYNLWGTLQPLRISDGGKWVSYNMHYESQQDTIFVKNSSGTIHYSFPKGSNGHFGGDNIFGCLQSDSSLHLTNLNNGISEIIQNVIRYDFSTNGDYLLTLVSESDNQKQLIIRRDGKIIETISGITNYVWNDKKDSILYATTVGDKSAIGTICISKNLKKRIILENSENSFLQLTWQHNGKSVSFFKAKGTTAHDENQICYYNLASKKLHTLSASTAENFPDNIIIDSGYELPITISDDGSKVFFGIKNHEIQDQKKGIDTVEIWNATDKWLYPVKKKIDDWKHSPKLAVWWPESGAFRQISTIAQPWVMLTGNQEYAIVANPGTYLPQYTFTGDMDYYIINLKNGKQELLLKKQSSESMHMGISPDGRYINYYREGDWWVYDIARKNHTNITQKLRNTWDTTDNDSANAVMVYGNPGWSKDSKNVLLYDAFDLWAISSDGSVSKRLTDGRQRNIRFTIDASEFGNNVLGNYSGRSASSCDLSAKLLIEAFDFYGCSTGYFSWSTPTGLHPLAFNDSSIDKLIKARNSQSFVYQEQTYDRSPKMVIKTSEKARATTLVESNTQQKNYYWGKAEMIHYTNSFNKPLNGALFYPANYDPKIKYPMVVYIYEKVSRNIHSYVNPSLQNVTGFNITNLTTKGYLVLLPDITYESINPGLSATDCVSAAVKTVVDKGLVDPKKIGLAGHSFGGYETNFIITQTDIFAAAVSGSGVSDIISAYFSVGPITGIADIWRYENQQFRMGKSFYDNQEAYYRNSPIVHAAKITTPLLSWTGNKDKIIRWEQSMEFYLALSRLQKKHIMLVYPEMDHVPSDPLQQTDLTKRVEQWFDFFLKNEPASSWITEGFD</sequence>
<reference evidence="4" key="1">
    <citation type="submission" date="2016-11" db="EMBL/GenBank/DDBJ databases">
        <authorList>
            <person name="Varghese N."/>
            <person name="Submissions S."/>
        </authorList>
    </citation>
    <scope>NUCLEOTIDE SEQUENCE [LARGE SCALE GENOMIC DNA]</scope>
    <source>
        <strain evidence="4">CGMCC 1.2749</strain>
    </source>
</reference>
<dbReference type="EMBL" id="FRCL01000014">
    <property type="protein sequence ID" value="SHN11923.1"/>
    <property type="molecule type" value="Genomic_DNA"/>
</dbReference>
<dbReference type="Proteomes" id="UP000184092">
    <property type="component" value="Unassembled WGS sequence"/>
</dbReference>
<evidence type="ECO:0000313" key="3">
    <source>
        <dbReference type="EMBL" id="SHN11923.1"/>
    </source>
</evidence>
<dbReference type="Pfam" id="PF00326">
    <property type="entry name" value="Peptidase_S9"/>
    <property type="match status" value="1"/>
</dbReference>
<dbReference type="OrthoDB" id="9812921at2"/>
<evidence type="ECO:0000259" key="2">
    <source>
        <dbReference type="Pfam" id="PF00326"/>
    </source>
</evidence>
<organism evidence="3 4">
    <name type="scientific">Flavobacterium xinjiangense</name>
    <dbReference type="NCBI Taxonomy" id="178356"/>
    <lineage>
        <taxon>Bacteria</taxon>
        <taxon>Pseudomonadati</taxon>
        <taxon>Bacteroidota</taxon>
        <taxon>Flavobacteriia</taxon>
        <taxon>Flavobacteriales</taxon>
        <taxon>Flavobacteriaceae</taxon>
        <taxon>Flavobacterium</taxon>
    </lineage>
</organism>
<dbReference type="InterPro" id="IPR011042">
    <property type="entry name" value="6-blade_b-propeller_TolB-like"/>
</dbReference>
<keyword evidence="3" id="KW-0645">Protease</keyword>
<dbReference type="InterPro" id="IPR001375">
    <property type="entry name" value="Peptidase_S9_cat"/>
</dbReference>
<dbReference type="AlphaFoldDB" id="A0A1M7P6Z2"/>
<accession>A0A1M7P6Z2</accession>
<dbReference type="SUPFAM" id="SSF53474">
    <property type="entry name" value="alpha/beta-Hydrolases"/>
    <property type="match status" value="1"/>
</dbReference>
<dbReference type="PANTHER" id="PTHR42776">
    <property type="entry name" value="SERINE PEPTIDASE S9 FAMILY MEMBER"/>
    <property type="match status" value="1"/>
</dbReference>
<dbReference type="GO" id="GO:0004177">
    <property type="term" value="F:aminopeptidase activity"/>
    <property type="evidence" value="ECO:0007669"/>
    <property type="project" value="UniProtKB-KW"/>
</dbReference>
<proteinExistence type="predicted"/>
<feature type="domain" description="Peptidase S9 prolyl oligopeptidase catalytic" evidence="2">
    <location>
        <begin position="700"/>
        <end position="871"/>
    </location>
</feature>
<gene>
    <name evidence="3" type="ORF">SAMN05216269_11414</name>
</gene>
<keyword evidence="1" id="KW-0378">Hydrolase</keyword>
<dbReference type="STRING" id="178356.SAMN05216269_11414"/>
<dbReference type="GO" id="GO:0006508">
    <property type="term" value="P:proteolysis"/>
    <property type="evidence" value="ECO:0007669"/>
    <property type="project" value="InterPro"/>
</dbReference>
<dbReference type="PANTHER" id="PTHR42776:SF27">
    <property type="entry name" value="DIPEPTIDYL PEPTIDASE FAMILY MEMBER 6"/>
    <property type="match status" value="1"/>
</dbReference>
<evidence type="ECO:0000313" key="4">
    <source>
        <dbReference type="Proteomes" id="UP000184092"/>
    </source>
</evidence>
<dbReference type="Gene3D" id="3.40.50.1820">
    <property type="entry name" value="alpha/beta hydrolase"/>
    <property type="match status" value="1"/>
</dbReference>
<evidence type="ECO:0000256" key="1">
    <source>
        <dbReference type="ARBA" id="ARBA00022801"/>
    </source>
</evidence>
<name>A0A1M7P6Z2_9FLAO</name>
<keyword evidence="4" id="KW-1185">Reference proteome</keyword>
<dbReference type="SUPFAM" id="SSF82171">
    <property type="entry name" value="DPP6 N-terminal domain-like"/>
    <property type="match status" value="1"/>
</dbReference>
<dbReference type="InterPro" id="IPR029058">
    <property type="entry name" value="AB_hydrolase_fold"/>
</dbReference>
<dbReference type="PROSITE" id="PS51257">
    <property type="entry name" value="PROKAR_LIPOPROTEIN"/>
    <property type="match status" value="1"/>
</dbReference>